<dbReference type="GO" id="GO:0016614">
    <property type="term" value="F:oxidoreductase activity, acting on CH-OH group of donors"/>
    <property type="evidence" value="ECO:0007669"/>
    <property type="project" value="InterPro"/>
</dbReference>
<dbReference type="PANTHER" id="PTHR11552:SF210">
    <property type="entry name" value="GLUCOSE-METHANOL-CHOLINE OXIDOREDUCTASE N-TERMINAL DOMAIN-CONTAINING PROTEIN-RELATED"/>
    <property type="match status" value="1"/>
</dbReference>
<feature type="domain" description="Glucose-methanol-choline oxidoreductase N-terminal" evidence="3">
    <location>
        <begin position="285"/>
        <end position="299"/>
    </location>
</feature>
<comment type="cofactor">
    <cofactor evidence="2">
        <name>FAD</name>
        <dbReference type="ChEBI" id="CHEBI:57692"/>
    </cofactor>
</comment>
<accession>A0AAN7B9I0</accession>
<dbReference type="InterPro" id="IPR036188">
    <property type="entry name" value="FAD/NAD-bd_sf"/>
</dbReference>
<dbReference type="InterPro" id="IPR012132">
    <property type="entry name" value="GMC_OxRdtase"/>
</dbReference>
<dbReference type="Pfam" id="PF00732">
    <property type="entry name" value="GMC_oxred_N"/>
    <property type="match status" value="1"/>
</dbReference>
<dbReference type="EMBL" id="MU858079">
    <property type="protein sequence ID" value="KAK4215469.1"/>
    <property type="molecule type" value="Genomic_DNA"/>
</dbReference>
<evidence type="ECO:0000313" key="5">
    <source>
        <dbReference type="Proteomes" id="UP001301769"/>
    </source>
</evidence>
<dbReference type="Gene3D" id="3.30.560.10">
    <property type="entry name" value="Glucose Oxidase, domain 3"/>
    <property type="match status" value="1"/>
</dbReference>
<dbReference type="InterPro" id="IPR000172">
    <property type="entry name" value="GMC_OxRdtase_N"/>
</dbReference>
<dbReference type="SUPFAM" id="SSF54373">
    <property type="entry name" value="FAD-linked reductases, C-terminal domain"/>
    <property type="match status" value="1"/>
</dbReference>
<dbReference type="GO" id="GO:0050660">
    <property type="term" value="F:flavin adenine dinucleotide binding"/>
    <property type="evidence" value="ECO:0007669"/>
    <property type="project" value="InterPro"/>
</dbReference>
<protein>
    <submittedName>
        <fullName evidence="4">Versicolorin B synthase</fullName>
    </submittedName>
</protein>
<gene>
    <name evidence="4" type="ORF">QBC37DRAFT_472017</name>
</gene>
<dbReference type="PANTHER" id="PTHR11552">
    <property type="entry name" value="GLUCOSE-METHANOL-CHOLINE GMC OXIDOREDUCTASE"/>
    <property type="match status" value="1"/>
</dbReference>
<dbReference type="AlphaFoldDB" id="A0AAN7B9I0"/>
<name>A0AAN7B9I0_9PEZI</name>
<dbReference type="PIRSF" id="PIRSF000137">
    <property type="entry name" value="Alcohol_oxidase"/>
    <property type="match status" value="1"/>
</dbReference>
<dbReference type="SUPFAM" id="SSF51905">
    <property type="entry name" value="FAD/NAD(P)-binding domain"/>
    <property type="match status" value="1"/>
</dbReference>
<feature type="binding site" evidence="2">
    <location>
        <position position="243"/>
    </location>
    <ligand>
        <name>FAD</name>
        <dbReference type="ChEBI" id="CHEBI:57692"/>
    </ligand>
</feature>
<dbReference type="InterPro" id="IPR007867">
    <property type="entry name" value="GMC_OxRtase_C"/>
</dbReference>
<evidence type="ECO:0000313" key="4">
    <source>
        <dbReference type="EMBL" id="KAK4215469.1"/>
    </source>
</evidence>
<evidence type="ECO:0000256" key="2">
    <source>
        <dbReference type="PIRSR" id="PIRSR000137-2"/>
    </source>
</evidence>
<evidence type="ECO:0000259" key="3">
    <source>
        <dbReference type="PROSITE" id="PS00624"/>
    </source>
</evidence>
<dbReference type="Pfam" id="PF05199">
    <property type="entry name" value="GMC_oxred_C"/>
    <property type="match status" value="1"/>
</dbReference>
<evidence type="ECO:0000256" key="1">
    <source>
        <dbReference type="ARBA" id="ARBA00010790"/>
    </source>
</evidence>
<sequence>MASPKQLDEPYDYIIVGGGTAGLVLANRLSENIKVRVIVIEAGADRTADPLVLTPGVVPALYGKDEYDWNFPSVPQLNLNNRRIFQPRGKMLGGSSALNFMMLVHPNKHIIDGWAELGNHGWDYNSLSPYFRKFPTSHLPSEAAKNVVGLAYHSDAVTSGDGPVQVSFSEGYGPTNKAWFDTFAELGLDLKTDDPRDGEAVGAFQNPATIDPATKTRSFAASAYLTPEVLKRPNLVVMTETLVSKVVFDTSSEDEEPVAVGVEVVTKEGEKKAIKAAREVILCAGALQSPQILELSGIGDRKILDKYGIPVVAGNPNVGEGAQDHPIVLQSFEVADGVQSGDMLRDPALMQALMEIYQTTRDGPLGQSNISSAYIPMVNDLGVLPMDDRKTLFESHSSSLTSKSHGIQRAALEQEKGTPAFQYILFQTQANIPENPTCLTDFLVPVSEGNFISPGPKIEWDPKFNDNPLDEEILVGGVQFVEKIIAPGTALGKLLKPGGRRLPGMVADSHEKARDIIRQRLVSLFHVSGTCAMLPRENGGVVDSRLRVYGVKGLRVVDASVFPLEPSGNIQSVVYAVAERAADLIKADLDM</sequence>
<keyword evidence="2" id="KW-0285">Flavoprotein</keyword>
<comment type="caution">
    <text evidence="4">The sequence shown here is derived from an EMBL/GenBank/DDBJ whole genome shotgun (WGS) entry which is preliminary data.</text>
</comment>
<dbReference type="PROSITE" id="PS00624">
    <property type="entry name" value="GMC_OXRED_2"/>
    <property type="match status" value="1"/>
</dbReference>
<keyword evidence="2" id="KW-0274">FAD</keyword>
<comment type="similarity">
    <text evidence="1">Belongs to the GMC oxidoreductase family.</text>
</comment>
<dbReference type="Proteomes" id="UP001301769">
    <property type="component" value="Unassembled WGS sequence"/>
</dbReference>
<reference evidence="4" key="1">
    <citation type="journal article" date="2023" name="Mol. Phylogenet. Evol.">
        <title>Genome-scale phylogeny and comparative genomics of the fungal order Sordariales.</title>
        <authorList>
            <person name="Hensen N."/>
            <person name="Bonometti L."/>
            <person name="Westerberg I."/>
            <person name="Brannstrom I.O."/>
            <person name="Guillou S."/>
            <person name="Cros-Aarteil S."/>
            <person name="Calhoun S."/>
            <person name="Haridas S."/>
            <person name="Kuo A."/>
            <person name="Mondo S."/>
            <person name="Pangilinan J."/>
            <person name="Riley R."/>
            <person name="LaButti K."/>
            <person name="Andreopoulos B."/>
            <person name="Lipzen A."/>
            <person name="Chen C."/>
            <person name="Yan M."/>
            <person name="Daum C."/>
            <person name="Ng V."/>
            <person name="Clum A."/>
            <person name="Steindorff A."/>
            <person name="Ohm R.A."/>
            <person name="Martin F."/>
            <person name="Silar P."/>
            <person name="Natvig D.O."/>
            <person name="Lalanne C."/>
            <person name="Gautier V."/>
            <person name="Ament-Velasquez S.L."/>
            <person name="Kruys A."/>
            <person name="Hutchinson M.I."/>
            <person name="Powell A.J."/>
            <person name="Barry K."/>
            <person name="Miller A.N."/>
            <person name="Grigoriev I.V."/>
            <person name="Debuchy R."/>
            <person name="Gladieux P."/>
            <person name="Hiltunen Thoren M."/>
            <person name="Johannesson H."/>
        </authorList>
    </citation>
    <scope>NUCLEOTIDE SEQUENCE</scope>
    <source>
        <strain evidence="4">PSN293</strain>
    </source>
</reference>
<keyword evidence="5" id="KW-1185">Reference proteome</keyword>
<reference evidence="4" key="2">
    <citation type="submission" date="2023-05" db="EMBL/GenBank/DDBJ databases">
        <authorList>
            <consortium name="Lawrence Berkeley National Laboratory"/>
            <person name="Steindorff A."/>
            <person name="Hensen N."/>
            <person name="Bonometti L."/>
            <person name="Westerberg I."/>
            <person name="Brannstrom I.O."/>
            <person name="Guillou S."/>
            <person name="Cros-Aarteil S."/>
            <person name="Calhoun S."/>
            <person name="Haridas S."/>
            <person name="Kuo A."/>
            <person name="Mondo S."/>
            <person name="Pangilinan J."/>
            <person name="Riley R."/>
            <person name="Labutti K."/>
            <person name="Andreopoulos B."/>
            <person name="Lipzen A."/>
            <person name="Chen C."/>
            <person name="Yanf M."/>
            <person name="Daum C."/>
            <person name="Ng V."/>
            <person name="Clum A."/>
            <person name="Ohm R."/>
            <person name="Martin F."/>
            <person name="Silar P."/>
            <person name="Natvig D."/>
            <person name="Lalanne C."/>
            <person name="Gautier V."/>
            <person name="Ament-Velasquez S.L."/>
            <person name="Kruys A."/>
            <person name="Hutchinson M.I."/>
            <person name="Powell A.J."/>
            <person name="Barry K."/>
            <person name="Miller A.N."/>
            <person name="Grigoriev I.V."/>
            <person name="Debuchy R."/>
            <person name="Gladieux P."/>
            <person name="Thoren M.H."/>
            <person name="Johannesson H."/>
        </authorList>
    </citation>
    <scope>NUCLEOTIDE SEQUENCE</scope>
    <source>
        <strain evidence="4">PSN293</strain>
    </source>
</reference>
<organism evidence="4 5">
    <name type="scientific">Rhypophila decipiens</name>
    <dbReference type="NCBI Taxonomy" id="261697"/>
    <lineage>
        <taxon>Eukaryota</taxon>
        <taxon>Fungi</taxon>
        <taxon>Dikarya</taxon>
        <taxon>Ascomycota</taxon>
        <taxon>Pezizomycotina</taxon>
        <taxon>Sordariomycetes</taxon>
        <taxon>Sordariomycetidae</taxon>
        <taxon>Sordariales</taxon>
        <taxon>Naviculisporaceae</taxon>
        <taxon>Rhypophila</taxon>
    </lineage>
</organism>
<dbReference type="Gene3D" id="3.50.50.60">
    <property type="entry name" value="FAD/NAD(P)-binding domain"/>
    <property type="match status" value="1"/>
</dbReference>
<proteinExistence type="inferred from homology"/>